<dbReference type="InterPro" id="IPR005794">
    <property type="entry name" value="Fmt"/>
</dbReference>
<protein>
    <recommendedName>
        <fullName evidence="4 8">Methionyl-tRNA formyltransferase</fullName>
        <ecNumber evidence="3 8">2.1.2.9</ecNumber>
    </recommendedName>
</protein>
<dbReference type="Proteomes" id="UP000243463">
    <property type="component" value="Unassembled WGS sequence"/>
</dbReference>
<dbReference type="PANTHER" id="PTHR11138:SF5">
    <property type="entry name" value="METHIONYL-TRNA FORMYLTRANSFERASE, MITOCHONDRIAL"/>
    <property type="match status" value="1"/>
</dbReference>
<dbReference type="EMBL" id="FZLN01000005">
    <property type="protein sequence ID" value="SNQ30120.1"/>
    <property type="molecule type" value="Genomic_DNA"/>
</dbReference>
<dbReference type="PROSITE" id="PS00373">
    <property type="entry name" value="GART"/>
    <property type="match status" value="1"/>
</dbReference>
<sequence>MDERLLRIIFAGTPEFAAIALQALVDENVHEIIAVYTQPDRKSGRGQKISYSAVKEVAVAHQLPVYQPLHFKSKTEDGLASQAELIALNADVMIVAAYGLILPKAVLEAPKYGCLNIHGSLLPKYRGAAPIQRAIEAQEHQTGITIMKMDIGLDTGDMIVKTICPIETADTSASIHDKLAHQGADAILKVLKSESTLNEYLAQRIPQDESQATYAHKLTKAEAQINWAQSATQIHANIRAFNPWPIAFIAHEEINLRVWSATYSKIQSKLDAVPGEILAIDQDGVHVSCHQQQVICINILQWPGAKPFNPQQIQQTNKLHVGQVLI</sequence>
<dbReference type="InterPro" id="IPR037022">
    <property type="entry name" value="Formyl_trans_C_sf"/>
</dbReference>
<dbReference type="NCBIfam" id="TIGR00460">
    <property type="entry name" value="fmt"/>
    <property type="match status" value="1"/>
</dbReference>
<evidence type="ECO:0000313" key="11">
    <source>
        <dbReference type="EMBL" id="SNQ30120.1"/>
    </source>
</evidence>
<evidence type="ECO:0000256" key="7">
    <source>
        <dbReference type="ARBA" id="ARBA00048558"/>
    </source>
</evidence>
<evidence type="ECO:0000259" key="9">
    <source>
        <dbReference type="Pfam" id="PF00551"/>
    </source>
</evidence>
<dbReference type="PANTHER" id="PTHR11138">
    <property type="entry name" value="METHIONYL-TRNA FORMYLTRANSFERASE"/>
    <property type="match status" value="1"/>
</dbReference>
<dbReference type="Pfam" id="PF00551">
    <property type="entry name" value="Formyl_trans_N"/>
    <property type="match status" value="1"/>
</dbReference>
<reference evidence="12" key="1">
    <citation type="submission" date="2017-06" db="EMBL/GenBank/DDBJ databases">
        <authorList>
            <person name="Varghese N."/>
            <person name="Submissions S."/>
        </authorList>
    </citation>
    <scope>NUCLEOTIDE SEQUENCE [LARGE SCALE GENOMIC DNA]</scope>
    <source>
        <strain evidence="12">ANC 5114</strain>
    </source>
</reference>
<evidence type="ECO:0000256" key="1">
    <source>
        <dbReference type="ARBA" id="ARBA00002606"/>
    </source>
</evidence>
<evidence type="ECO:0000256" key="6">
    <source>
        <dbReference type="ARBA" id="ARBA00022917"/>
    </source>
</evidence>
<dbReference type="HAMAP" id="MF_00182">
    <property type="entry name" value="Formyl_trans"/>
    <property type="match status" value="1"/>
</dbReference>
<comment type="similarity">
    <text evidence="2 8">Belongs to the Fmt family.</text>
</comment>
<dbReference type="Gene3D" id="3.40.50.170">
    <property type="entry name" value="Formyl transferase, N-terminal domain"/>
    <property type="match status" value="1"/>
</dbReference>
<dbReference type="CDD" id="cd08646">
    <property type="entry name" value="FMT_core_Met-tRNA-FMT_N"/>
    <property type="match status" value="1"/>
</dbReference>
<comment type="function">
    <text evidence="1 8">Attaches a formyl group to the free amino group of methionyl-tRNA(fMet). The formyl group appears to play a dual role in the initiator identity of N-formylmethionyl-tRNA by promoting its recognition by IF2 and preventing the misappropriation of this tRNA by the elongation apparatus.</text>
</comment>
<feature type="binding site" evidence="8">
    <location>
        <begin position="120"/>
        <end position="123"/>
    </location>
    <ligand>
        <name>(6S)-5,6,7,8-tetrahydrofolate</name>
        <dbReference type="ChEBI" id="CHEBI:57453"/>
    </ligand>
</feature>
<dbReference type="CDD" id="cd08704">
    <property type="entry name" value="Met_tRNA_FMT_C"/>
    <property type="match status" value="1"/>
</dbReference>
<dbReference type="InterPro" id="IPR002376">
    <property type="entry name" value="Formyl_transf_N"/>
</dbReference>
<dbReference type="SUPFAM" id="SSF53328">
    <property type="entry name" value="Formyltransferase"/>
    <property type="match status" value="1"/>
</dbReference>
<evidence type="ECO:0000259" key="10">
    <source>
        <dbReference type="Pfam" id="PF02911"/>
    </source>
</evidence>
<dbReference type="EC" id="2.1.2.9" evidence="3 8"/>
<gene>
    <name evidence="8" type="primary">fmt</name>
    <name evidence="11" type="ORF">SAMN05444584_2105</name>
</gene>
<proteinExistence type="inferred from homology"/>
<dbReference type="Pfam" id="PF02911">
    <property type="entry name" value="Formyl_trans_C"/>
    <property type="match status" value="1"/>
</dbReference>
<dbReference type="GO" id="GO:0004479">
    <property type="term" value="F:methionyl-tRNA formyltransferase activity"/>
    <property type="evidence" value="ECO:0007669"/>
    <property type="project" value="UniProtKB-UniRule"/>
</dbReference>
<name>A0A217EIM1_9GAMM</name>
<evidence type="ECO:0000256" key="3">
    <source>
        <dbReference type="ARBA" id="ARBA00012261"/>
    </source>
</evidence>
<dbReference type="InterPro" id="IPR041711">
    <property type="entry name" value="Met-tRNA-FMT_N"/>
</dbReference>
<feature type="domain" description="Formyl transferase C-terminal" evidence="10">
    <location>
        <begin position="217"/>
        <end position="314"/>
    </location>
</feature>
<dbReference type="Gene3D" id="3.10.25.10">
    <property type="entry name" value="Formyl transferase, C-terminal domain"/>
    <property type="match status" value="1"/>
</dbReference>
<comment type="catalytic activity">
    <reaction evidence="7 8">
        <text>L-methionyl-tRNA(fMet) + (6R)-10-formyltetrahydrofolate = N-formyl-L-methionyl-tRNA(fMet) + (6S)-5,6,7,8-tetrahydrofolate + H(+)</text>
        <dbReference type="Rhea" id="RHEA:24380"/>
        <dbReference type="Rhea" id="RHEA-COMP:9952"/>
        <dbReference type="Rhea" id="RHEA-COMP:9953"/>
        <dbReference type="ChEBI" id="CHEBI:15378"/>
        <dbReference type="ChEBI" id="CHEBI:57453"/>
        <dbReference type="ChEBI" id="CHEBI:78530"/>
        <dbReference type="ChEBI" id="CHEBI:78844"/>
        <dbReference type="ChEBI" id="CHEBI:195366"/>
        <dbReference type="EC" id="2.1.2.9"/>
    </reaction>
</comment>
<dbReference type="InterPro" id="IPR044135">
    <property type="entry name" value="Met-tRNA-FMT_C"/>
</dbReference>
<keyword evidence="5 8" id="KW-0808">Transferase</keyword>
<evidence type="ECO:0000256" key="8">
    <source>
        <dbReference type="HAMAP-Rule" id="MF_00182"/>
    </source>
</evidence>
<evidence type="ECO:0000256" key="4">
    <source>
        <dbReference type="ARBA" id="ARBA00016014"/>
    </source>
</evidence>
<evidence type="ECO:0000256" key="5">
    <source>
        <dbReference type="ARBA" id="ARBA00022679"/>
    </source>
</evidence>
<keyword evidence="6 8" id="KW-0648">Protein biosynthesis</keyword>
<accession>A0A217EIM1</accession>
<dbReference type="AlphaFoldDB" id="A0A217EIM1"/>
<feature type="domain" description="Formyl transferase N-terminal" evidence="9">
    <location>
        <begin position="7"/>
        <end position="191"/>
    </location>
</feature>
<evidence type="ECO:0000313" key="12">
    <source>
        <dbReference type="Proteomes" id="UP000243463"/>
    </source>
</evidence>
<evidence type="ECO:0000256" key="2">
    <source>
        <dbReference type="ARBA" id="ARBA00010699"/>
    </source>
</evidence>
<dbReference type="InterPro" id="IPR005793">
    <property type="entry name" value="Formyl_trans_C"/>
</dbReference>
<dbReference type="SUPFAM" id="SSF50486">
    <property type="entry name" value="FMT C-terminal domain-like"/>
    <property type="match status" value="1"/>
</dbReference>
<dbReference type="GO" id="GO:0005829">
    <property type="term" value="C:cytosol"/>
    <property type="evidence" value="ECO:0007669"/>
    <property type="project" value="TreeGrafter"/>
</dbReference>
<dbReference type="InterPro" id="IPR011034">
    <property type="entry name" value="Formyl_transferase-like_C_sf"/>
</dbReference>
<organism evidence="11 12">
    <name type="scientific">Acinetobacter apis</name>
    <dbReference type="NCBI Taxonomy" id="1229165"/>
    <lineage>
        <taxon>Bacteria</taxon>
        <taxon>Pseudomonadati</taxon>
        <taxon>Pseudomonadota</taxon>
        <taxon>Gammaproteobacteria</taxon>
        <taxon>Moraxellales</taxon>
        <taxon>Moraxellaceae</taxon>
        <taxon>Acinetobacter</taxon>
    </lineage>
</organism>
<dbReference type="InterPro" id="IPR001555">
    <property type="entry name" value="GART_AS"/>
</dbReference>
<keyword evidence="12" id="KW-1185">Reference proteome</keyword>
<dbReference type="InterPro" id="IPR036477">
    <property type="entry name" value="Formyl_transf_N_sf"/>
</dbReference>